<gene>
    <name evidence="3" type="ORF">DCAR_0519619</name>
</gene>
<protein>
    <recommendedName>
        <fullName evidence="2">Nuclease associated modular domain-containing protein</fullName>
    </recommendedName>
</protein>
<reference evidence="3" key="1">
    <citation type="journal article" date="2016" name="Nat. Genet.">
        <title>A high-quality carrot genome assembly provides new insights into carotenoid accumulation and asterid genome evolution.</title>
        <authorList>
            <person name="Iorizzo M."/>
            <person name="Ellison S."/>
            <person name="Senalik D."/>
            <person name="Zeng P."/>
            <person name="Satapoomin P."/>
            <person name="Huang J."/>
            <person name="Bowman M."/>
            <person name="Iovene M."/>
            <person name="Sanseverino W."/>
            <person name="Cavagnaro P."/>
            <person name="Yildiz M."/>
            <person name="Macko-Podgorni A."/>
            <person name="Moranska E."/>
            <person name="Grzebelus E."/>
            <person name="Grzebelus D."/>
            <person name="Ashrafi H."/>
            <person name="Zheng Z."/>
            <person name="Cheng S."/>
            <person name="Spooner D."/>
            <person name="Van Deynze A."/>
            <person name="Simon P."/>
        </authorList>
    </citation>
    <scope>NUCLEOTIDE SEQUENCE</scope>
    <source>
        <tissue evidence="3">Leaf</tissue>
    </source>
</reference>
<proteinExistence type="predicted"/>
<sequence>MPPSITSFTSFIGGHSYRALTRNFCLRDVWHATQTCEPQFGGKSSEGETKSEEETHFSCFDDFDFEDDPELLRRRRIGLANKGKVPWNKGKKHSAETRALIRERTRAAMRDPKVKEKMAESPRTHSDQTKDRIRSSIRRLWDERFKERMAGEKLFLAWASRIAEAAKLGGSGEEELDWNSYEKIKREIALEQRQRAVDKVTAKEMGRIRSQRKAQAKAEKLIRLAEKRDVQEKANFKGDKKRKTHKKSKEEIEELAVAQELRLKERLIKMHRRKSTAGQLTNQDHRSWEKIDLESVKRDQIHKEVSLADQIRAVKNKRTLTNSSSICLSSQRSDDE</sequence>
<feature type="region of interest" description="Disordered" evidence="1">
    <location>
        <begin position="110"/>
        <end position="131"/>
    </location>
</feature>
<evidence type="ECO:0000313" key="4">
    <source>
        <dbReference type="Proteomes" id="UP000077755"/>
    </source>
</evidence>
<dbReference type="EMBL" id="CP093347">
    <property type="protein sequence ID" value="WOH00261.1"/>
    <property type="molecule type" value="Genomic_DNA"/>
</dbReference>
<dbReference type="PANTHER" id="PTHR34199">
    <property type="entry name" value="NUMOD3 MOTIF FAMILY PROTEIN, EXPRESSED"/>
    <property type="match status" value="1"/>
</dbReference>
<name>A0AAF1B1K7_DAUCS</name>
<accession>A0AAF1B1K7</accession>
<dbReference type="Proteomes" id="UP000077755">
    <property type="component" value="Chromosome 5"/>
</dbReference>
<evidence type="ECO:0000256" key="1">
    <source>
        <dbReference type="SAM" id="MobiDB-lite"/>
    </source>
</evidence>
<dbReference type="GO" id="GO:0003677">
    <property type="term" value="F:DNA binding"/>
    <property type="evidence" value="ECO:0007669"/>
    <property type="project" value="InterPro"/>
</dbReference>
<keyword evidence="4" id="KW-1185">Reference proteome</keyword>
<dbReference type="Pfam" id="PF07460">
    <property type="entry name" value="NUMOD3"/>
    <property type="match status" value="1"/>
</dbReference>
<organism evidence="3 4">
    <name type="scientific">Daucus carota subsp. sativus</name>
    <name type="common">Carrot</name>
    <dbReference type="NCBI Taxonomy" id="79200"/>
    <lineage>
        <taxon>Eukaryota</taxon>
        <taxon>Viridiplantae</taxon>
        <taxon>Streptophyta</taxon>
        <taxon>Embryophyta</taxon>
        <taxon>Tracheophyta</taxon>
        <taxon>Spermatophyta</taxon>
        <taxon>Magnoliopsida</taxon>
        <taxon>eudicotyledons</taxon>
        <taxon>Gunneridae</taxon>
        <taxon>Pentapetalae</taxon>
        <taxon>asterids</taxon>
        <taxon>campanulids</taxon>
        <taxon>Apiales</taxon>
        <taxon>Apiaceae</taxon>
        <taxon>Apioideae</taxon>
        <taxon>Scandiceae</taxon>
        <taxon>Daucinae</taxon>
        <taxon>Daucus</taxon>
        <taxon>Daucus sect. Daucus</taxon>
    </lineage>
</organism>
<dbReference type="InterPro" id="IPR003611">
    <property type="entry name" value="NUMOD3"/>
</dbReference>
<evidence type="ECO:0000313" key="3">
    <source>
        <dbReference type="EMBL" id="WOH00261.1"/>
    </source>
</evidence>
<evidence type="ECO:0000259" key="2">
    <source>
        <dbReference type="Pfam" id="PF07460"/>
    </source>
</evidence>
<dbReference type="AlphaFoldDB" id="A0AAF1B1K7"/>
<dbReference type="PANTHER" id="PTHR34199:SF1">
    <property type="entry name" value="HISTONE-LYSINE N-METHYLTRANSFERASE, H3 LYSINE-79 SPECIFIC-LIKE PROTEIN"/>
    <property type="match status" value="1"/>
</dbReference>
<feature type="domain" description="Nuclease associated modular" evidence="2">
    <location>
        <begin position="74"/>
        <end position="102"/>
    </location>
</feature>
<reference evidence="3" key="2">
    <citation type="submission" date="2022-03" db="EMBL/GenBank/DDBJ databases">
        <title>Draft title - Genomic analysis of global carrot germplasm unveils the trajectory of domestication and the origin of high carotenoid orange carrot.</title>
        <authorList>
            <person name="Iorizzo M."/>
            <person name="Ellison S."/>
            <person name="Senalik D."/>
            <person name="Macko-Podgorni A."/>
            <person name="Grzebelus D."/>
            <person name="Bostan H."/>
            <person name="Rolling W."/>
            <person name="Curaba J."/>
            <person name="Simon P."/>
        </authorList>
    </citation>
    <scope>NUCLEOTIDE SEQUENCE</scope>
    <source>
        <tissue evidence="3">Leaf</tissue>
    </source>
</reference>